<name>A0ABU6SK35_9FABA</name>
<dbReference type="InterPro" id="IPR053781">
    <property type="entry name" value="F-box_AtFBL13-like"/>
</dbReference>
<dbReference type="InterPro" id="IPR055411">
    <property type="entry name" value="LRR_FXL15/At3g58940/PEG3-like"/>
</dbReference>
<protein>
    <recommendedName>
        <fullName evidence="2">FBD domain-containing protein</fullName>
    </recommendedName>
</protein>
<dbReference type="InterPro" id="IPR050232">
    <property type="entry name" value="FBL13/AtMIF1-like"/>
</dbReference>
<proteinExistence type="predicted"/>
<evidence type="ECO:0000313" key="3">
    <source>
        <dbReference type="EMBL" id="MED6136632.1"/>
    </source>
</evidence>
<dbReference type="Proteomes" id="UP001341840">
    <property type="component" value="Unassembled WGS sequence"/>
</dbReference>
<dbReference type="Gene3D" id="3.80.10.10">
    <property type="entry name" value="Ribonuclease Inhibitor"/>
    <property type="match status" value="1"/>
</dbReference>
<keyword evidence="4" id="KW-1185">Reference proteome</keyword>
<comment type="caution">
    <text evidence="3">The sequence shown here is derived from an EMBL/GenBank/DDBJ whole genome shotgun (WGS) entry which is preliminary data.</text>
</comment>
<dbReference type="InterPro" id="IPR036047">
    <property type="entry name" value="F-box-like_dom_sf"/>
</dbReference>
<evidence type="ECO:0000256" key="1">
    <source>
        <dbReference type="SAM" id="MobiDB-lite"/>
    </source>
</evidence>
<dbReference type="SMART" id="SM00579">
    <property type="entry name" value="FBD"/>
    <property type="match status" value="1"/>
</dbReference>
<dbReference type="PANTHER" id="PTHR31900:SF30">
    <property type="entry name" value="SUPERFAMILY PROTEIN, PUTATIVE-RELATED"/>
    <property type="match status" value="1"/>
</dbReference>
<dbReference type="InterPro" id="IPR032675">
    <property type="entry name" value="LRR_dom_sf"/>
</dbReference>
<dbReference type="Gene3D" id="1.20.1280.50">
    <property type="match status" value="1"/>
</dbReference>
<dbReference type="InterPro" id="IPR006566">
    <property type="entry name" value="FBD"/>
</dbReference>
<feature type="region of interest" description="Disordered" evidence="1">
    <location>
        <begin position="1"/>
        <end position="24"/>
    </location>
</feature>
<evidence type="ECO:0000313" key="4">
    <source>
        <dbReference type="Proteomes" id="UP001341840"/>
    </source>
</evidence>
<feature type="compositionally biased region" description="Basic residues" evidence="1">
    <location>
        <begin position="1"/>
        <end position="11"/>
    </location>
</feature>
<dbReference type="Pfam" id="PF08387">
    <property type="entry name" value="FBD"/>
    <property type="match status" value="1"/>
</dbReference>
<dbReference type="PANTHER" id="PTHR31900">
    <property type="entry name" value="F-BOX/RNI SUPERFAMILY PROTEIN-RELATED"/>
    <property type="match status" value="1"/>
</dbReference>
<sequence>MAKDCSKRRRSTRSDLKNHDESTTTIRPSMVNEIDIISTLPDCLLCHILSFLPGKTTSVVATTSVLSRRWRYVWKDLPTFHFTLARPYNPSNPLETFLSLRTARIFRKFHLDAHITENELSTVQSWIESAMGPTLEELQVYFSVIDIQKPLIPLPIFRCTALVTISFCRCFSVLNHSSYHLPSLKTMTLHLESSNNIEALLSGCPVLEFLKLDICQICPNPNPNPNKETIRVASSSLKILDINAIYIGVVIIEEVKIDAPSLEYLHLNIPSSQLEEVSAGNLQKVQSASLIFSYVYGGYSLIELLKEIRNQRMMLLTLSEMDSIALPTYQLMEFNHLFQLHLTVQNFSSKVVMDMLGKCRVLKDLKIVRKQKGESQGWTEPVDVPNCLVSHLEYVVFDMCLGSEEEKEFIAYILQKGLILKGVSIYADPMGFNVEEELSLIPRASNTCYLRFHKGISC</sequence>
<evidence type="ECO:0000259" key="2">
    <source>
        <dbReference type="SMART" id="SM00579"/>
    </source>
</evidence>
<dbReference type="Pfam" id="PF00646">
    <property type="entry name" value="F-box"/>
    <property type="match status" value="1"/>
</dbReference>
<gene>
    <name evidence="3" type="ORF">PIB30_057731</name>
</gene>
<dbReference type="CDD" id="cd22160">
    <property type="entry name" value="F-box_AtFBL13-like"/>
    <property type="match status" value="1"/>
</dbReference>
<organism evidence="3 4">
    <name type="scientific">Stylosanthes scabra</name>
    <dbReference type="NCBI Taxonomy" id="79078"/>
    <lineage>
        <taxon>Eukaryota</taxon>
        <taxon>Viridiplantae</taxon>
        <taxon>Streptophyta</taxon>
        <taxon>Embryophyta</taxon>
        <taxon>Tracheophyta</taxon>
        <taxon>Spermatophyta</taxon>
        <taxon>Magnoliopsida</taxon>
        <taxon>eudicotyledons</taxon>
        <taxon>Gunneridae</taxon>
        <taxon>Pentapetalae</taxon>
        <taxon>rosids</taxon>
        <taxon>fabids</taxon>
        <taxon>Fabales</taxon>
        <taxon>Fabaceae</taxon>
        <taxon>Papilionoideae</taxon>
        <taxon>50 kb inversion clade</taxon>
        <taxon>dalbergioids sensu lato</taxon>
        <taxon>Dalbergieae</taxon>
        <taxon>Pterocarpus clade</taxon>
        <taxon>Stylosanthes</taxon>
    </lineage>
</organism>
<feature type="domain" description="FBD" evidence="2">
    <location>
        <begin position="386"/>
        <end position="453"/>
    </location>
</feature>
<dbReference type="SUPFAM" id="SSF81383">
    <property type="entry name" value="F-box domain"/>
    <property type="match status" value="1"/>
</dbReference>
<dbReference type="InterPro" id="IPR001810">
    <property type="entry name" value="F-box_dom"/>
</dbReference>
<accession>A0ABU6SK35</accession>
<reference evidence="3 4" key="1">
    <citation type="journal article" date="2023" name="Plants (Basel)">
        <title>Bridging the Gap: Combining Genomics and Transcriptomics Approaches to Understand Stylosanthes scabra, an Orphan Legume from the Brazilian Caatinga.</title>
        <authorList>
            <person name="Ferreira-Neto J.R.C."/>
            <person name="da Silva M.D."/>
            <person name="Binneck E."/>
            <person name="de Melo N.F."/>
            <person name="da Silva R.H."/>
            <person name="de Melo A.L.T.M."/>
            <person name="Pandolfi V."/>
            <person name="Bustamante F.O."/>
            <person name="Brasileiro-Vidal A.C."/>
            <person name="Benko-Iseppon A.M."/>
        </authorList>
    </citation>
    <scope>NUCLEOTIDE SEQUENCE [LARGE SCALE GENOMIC DNA]</scope>
    <source>
        <tissue evidence="3">Leaves</tissue>
    </source>
</reference>
<feature type="compositionally biased region" description="Basic and acidic residues" evidence="1">
    <location>
        <begin position="12"/>
        <end position="22"/>
    </location>
</feature>
<dbReference type="EMBL" id="JASCZI010060891">
    <property type="protein sequence ID" value="MED6136632.1"/>
    <property type="molecule type" value="Genomic_DNA"/>
</dbReference>
<dbReference type="Pfam" id="PF24758">
    <property type="entry name" value="LRR_At5g56370"/>
    <property type="match status" value="1"/>
</dbReference>
<dbReference type="SUPFAM" id="SSF52058">
    <property type="entry name" value="L domain-like"/>
    <property type="match status" value="1"/>
</dbReference>